<dbReference type="Gene3D" id="3.40.50.1970">
    <property type="match status" value="1"/>
</dbReference>
<dbReference type="PANTHER" id="PTHR43616">
    <property type="entry name" value="GLYCEROL DEHYDROGENASE"/>
    <property type="match status" value="1"/>
</dbReference>
<dbReference type="Pfam" id="PF00465">
    <property type="entry name" value="Fe-ADH"/>
    <property type="match status" value="1"/>
</dbReference>
<dbReference type="CDD" id="cd08172">
    <property type="entry name" value="GlyDH-like"/>
    <property type="match status" value="1"/>
</dbReference>
<evidence type="ECO:0000259" key="3">
    <source>
        <dbReference type="Pfam" id="PF00465"/>
    </source>
</evidence>
<evidence type="ECO:0000313" key="4">
    <source>
        <dbReference type="EMBL" id="WAW14797.1"/>
    </source>
</evidence>
<dbReference type="Gene3D" id="1.20.1090.10">
    <property type="entry name" value="Dehydroquinate synthase-like - alpha domain"/>
    <property type="match status" value="1"/>
</dbReference>
<dbReference type="RefSeq" id="WP_269311494.1">
    <property type="nucleotide sequence ID" value="NZ_CP114052.1"/>
</dbReference>
<keyword evidence="5" id="KW-1185">Reference proteome</keyword>
<dbReference type="SUPFAM" id="SSF56796">
    <property type="entry name" value="Dehydroquinate synthase-like"/>
    <property type="match status" value="1"/>
</dbReference>
<dbReference type="InterPro" id="IPR016205">
    <property type="entry name" value="Glycerol_DH"/>
</dbReference>
<reference evidence="4" key="1">
    <citation type="submission" date="2022-12" db="EMBL/GenBank/DDBJ databases">
        <title>Peptostreptococcus.</title>
        <authorList>
            <person name="Lee S.H."/>
        </authorList>
    </citation>
    <scope>NUCLEOTIDE SEQUENCE</scope>
    <source>
        <strain evidence="4">CBA3647</strain>
    </source>
</reference>
<dbReference type="PIRSF" id="PIRSF000112">
    <property type="entry name" value="Glycerol_dehydrogenase"/>
    <property type="match status" value="1"/>
</dbReference>
<evidence type="ECO:0000256" key="1">
    <source>
        <dbReference type="ARBA" id="ARBA00022723"/>
    </source>
</evidence>
<keyword evidence="1" id="KW-0479">Metal-binding</keyword>
<name>A0ABY7JSV1_9FIRM</name>
<feature type="domain" description="Alcohol dehydrogenase iron-type/glycerol dehydrogenase GldA" evidence="3">
    <location>
        <begin position="16"/>
        <end position="137"/>
    </location>
</feature>
<evidence type="ECO:0000256" key="2">
    <source>
        <dbReference type="ARBA" id="ARBA00023002"/>
    </source>
</evidence>
<evidence type="ECO:0000313" key="5">
    <source>
        <dbReference type="Proteomes" id="UP001164187"/>
    </source>
</evidence>
<dbReference type="EMBL" id="CP114052">
    <property type="protein sequence ID" value="WAW14797.1"/>
    <property type="molecule type" value="Genomic_DNA"/>
</dbReference>
<dbReference type="PANTHER" id="PTHR43616:SF3">
    <property type="entry name" value="HYDROXYCARBOXYLATE DEHYDROGENASE A"/>
    <property type="match status" value="1"/>
</dbReference>
<dbReference type="Proteomes" id="UP001164187">
    <property type="component" value="Chromosome"/>
</dbReference>
<proteinExistence type="predicted"/>
<sequence>MIELGNITRSIDGQFYNEAGGIIELERLISNFNRPLIITGHKSFEAFKKSYKSHNKKLLEYPLLKYDHSSSEENILELVEKAKKYNSDIIVAIGGGKLIDTAKGVADRLNIDIATIPTVISNCAAVTPLGVVYDKNNCFLRFDYFKRSGFLCIVDYELLLDSPIEYFIGGICDTIAKWYEAEAITRQYDITTLPALVQVGLATAKVSKEILLKDAQKAVNALKNKEINEEFKRVVDTVFAVAGYVGSQAGQYGRISGAHAIHNGLTQFSETNSIQHGVKVSYGVLVQLVYTKDYDEVKKLIKFYKENGYIYSWNQLGIKTDFEVAAKKVAEYSSSDKESFKLIDSNINSEKVYQAIVKLEGIVGNLEL</sequence>
<protein>
    <submittedName>
        <fullName evidence="4">Iron-containing alcohol dehydrogenase family protein</fullName>
    </submittedName>
</protein>
<gene>
    <name evidence="4" type="ORF">O0R46_09465</name>
</gene>
<keyword evidence="2" id="KW-0560">Oxidoreductase</keyword>
<accession>A0ABY7JSV1</accession>
<dbReference type="InterPro" id="IPR001670">
    <property type="entry name" value="ADH_Fe/GldA"/>
</dbReference>
<organism evidence="4 5">
    <name type="scientific">Peptostreptococcus equinus</name>
    <dbReference type="NCBI Taxonomy" id="3003601"/>
    <lineage>
        <taxon>Bacteria</taxon>
        <taxon>Bacillati</taxon>
        <taxon>Bacillota</taxon>
        <taxon>Clostridia</taxon>
        <taxon>Peptostreptococcales</taxon>
        <taxon>Peptostreptococcaceae</taxon>
        <taxon>Peptostreptococcus</taxon>
    </lineage>
</organism>